<name>A0A8H3ZH96_9PEZI</name>
<reference evidence="2 3" key="1">
    <citation type="submission" date="2019-12" db="EMBL/GenBank/DDBJ databases">
        <title>A genome sequence resource for the geographically widespread anthracnose pathogen Colletotrichum asianum.</title>
        <authorList>
            <person name="Meng Y."/>
        </authorList>
    </citation>
    <scope>NUCLEOTIDE SEQUENCE [LARGE SCALE GENOMIC DNA]</scope>
    <source>
        <strain evidence="2 3">ICMP 18580</strain>
    </source>
</reference>
<dbReference type="AlphaFoldDB" id="A0A8H3ZH96"/>
<comment type="caution">
    <text evidence="2">The sequence shown here is derived from an EMBL/GenBank/DDBJ whole genome shotgun (WGS) entry which is preliminary data.</text>
</comment>
<evidence type="ECO:0000313" key="2">
    <source>
        <dbReference type="EMBL" id="KAF0315967.1"/>
    </source>
</evidence>
<evidence type="ECO:0000256" key="1">
    <source>
        <dbReference type="SAM" id="SignalP"/>
    </source>
</evidence>
<gene>
    <name evidence="2" type="ORF">GQ607_016790</name>
</gene>
<proteinExistence type="predicted"/>
<feature type="signal peptide" evidence="1">
    <location>
        <begin position="1"/>
        <end position="19"/>
    </location>
</feature>
<dbReference type="OrthoDB" id="5423490at2759"/>
<keyword evidence="1" id="KW-0732">Signal</keyword>
<accession>A0A8H3ZH96</accession>
<sequence>MMRSILPAAWCLVLQGVSSTDLYSQLSNTDMVIENGKDLHLSYEIGVEGFKESMHEDMAIAAFIGSKHPFPERTEYKSLNADQWEYMRGLIWSDDPTCLLFVDSKEKNNQMSAATDFLGEFLTGEESGLTKRSHFGDLQFLHAMSSQANEDPNVTKKNMIDWLEIMYKLAIGQDVTAADRLGTRFPDRFSASSIPSDDMSIKKLFLGTTPSYQHADIPKRALGNCLHMIQDSYALGHTLRRLKNPEDLDANDEEGYRRFKPGKYAKLGPVITFHTYANQSDRHSHYDGSKLKRVPKDLNTFNNVIGARDGIDKSRKLINFFAQKTKWEDGVRDFLDQEVFALDSNVTLSNSQVDERFGLPDTSG</sequence>
<dbReference type="Proteomes" id="UP000434172">
    <property type="component" value="Unassembled WGS sequence"/>
</dbReference>
<keyword evidence="3" id="KW-1185">Reference proteome</keyword>
<dbReference type="EMBL" id="WOWK01000177">
    <property type="protein sequence ID" value="KAF0315967.1"/>
    <property type="molecule type" value="Genomic_DNA"/>
</dbReference>
<evidence type="ECO:0000313" key="3">
    <source>
        <dbReference type="Proteomes" id="UP000434172"/>
    </source>
</evidence>
<organism evidence="2 3">
    <name type="scientific">Colletotrichum asianum</name>
    <dbReference type="NCBI Taxonomy" id="702518"/>
    <lineage>
        <taxon>Eukaryota</taxon>
        <taxon>Fungi</taxon>
        <taxon>Dikarya</taxon>
        <taxon>Ascomycota</taxon>
        <taxon>Pezizomycotina</taxon>
        <taxon>Sordariomycetes</taxon>
        <taxon>Hypocreomycetidae</taxon>
        <taxon>Glomerellales</taxon>
        <taxon>Glomerellaceae</taxon>
        <taxon>Colletotrichum</taxon>
        <taxon>Colletotrichum gloeosporioides species complex</taxon>
    </lineage>
</organism>
<feature type="chain" id="PRO_5034124751" evidence="1">
    <location>
        <begin position="20"/>
        <end position="364"/>
    </location>
</feature>
<protein>
    <submittedName>
        <fullName evidence="2">Uncharacterized protein</fullName>
    </submittedName>
</protein>